<reference evidence="1 2" key="1">
    <citation type="journal article" date="2020" name="BMC Genomics">
        <title>Intraspecific diversification of the crop wild relative Brassica cretica Lam. using demographic model selection.</title>
        <authorList>
            <person name="Kioukis A."/>
            <person name="Michalopoulou V.A."/>
            <person name="Briers L."/>
            <person name="Pirintsos S."/>
            <person name="Studholme D.J."/>
            <person name="Pavlidis P."/>
            <person name="Sarris P.F."/>
        </authorList>
    </citation>
    <scope>NUCLEOTIDE SEQUENCE [LARGE SCALE GENOMIC DNA]</scope>
    <source>
        <strain evidence="2">cv. PFS-1207/04</strain>
    </source>
</reference>
<organism evidence="1 2">
    <name type="scientific">Brassica cretica</name>
    <name type="common">Mustard</name>
    <dbReference type="NCBI Taxonomy" id="69181"/>
    <lineage>
        <taxon>Eukaryota</taxon>
        <taxon>Viridiplantae</taxon>
        <taxon>Streptophyta</taxon>
        <taxon>Embryophyta</taxon>
        <taxon>Tracheophyta</taxon>
        <taxon>Spermatophyta</taxon>
        <taxon>Magnoliopsida</taxon>
        <taxon>eudicotyledons</taxon>
        <taxon>Gunneridae</taxon>
        <taxon>Pentapetalae</taxon>
        <taxon>rosids</taxon>
        <taxon>malvids</taxon>
        <taxon>Brassicales</taxon>
        <taxon>Brassicaceae</taxon>
        <taxon>Brassiceae</taxon>
        <taxon>Brassica</taxon>
    </lineage>
</organism>
<accession>A0ABQ7BKL1</accession>
<keyword evidence="2" id="KW-1185">Reference proteome</keyword>
<dbReference type="Proteomes" id="UP000266723">
    <property type="component" value="Unassembled WGS sequence"/>
</dbReference>
<dbReference type="EMBL" id="QGKV02001507">
    <property type="protein sequence ID" value="KAF3532680.1"/>
    <property type="molecule type" value="Genomic_DNA"/>
</dbReference>
<proteinExistence type="predicted"/>
<sequence>MSISFAVLATKGGDTLRDAFPSHRIVTVYRLAFGNRFNRVGEFCPGVMSTLSNFSEHVQKICPVDSKSKDSRWWFDLELPVPGVFRWFARLNAPTASFRPVTVGDVFASEPHVFFVLLGAARGYVLSVKRHCHF</sequence>
<evidence type="ECO:0000313" key="2">
    <source>
        <dbReference type="Proteomes" id="UP000266723"/>
    </source>
</evidence>
<protein>
    <submittedName>
        <fullName evidence="1">Uncharacterized protein</fullName>
    </submittedName>
</protein>
<comment type="caution">
    <text evidence="1">The sequence shown here is derived from an EMBL/GenBank/DDBJ whole genome shotgun (WGS) entry which is preliminary data.</text>
</comment>
<name>A0ABQ7BKL1_BRACR</name>
<gene>
    <name evidence="1" type="ORF">DY000_02037359</name>
</gene>
<evidence type="ECO:0000313" key="1">
    <source>
        <dbReference type="EMBL" id="KAF3532680.1"/>
    </source>
</evidence>